<keyword evidence="3" id="KW-1185">Reference proteome</keyword>
<name>A0A210PTZ2_MIZYE</name>
<gene>
    <name evidence="2" type="ORF">KP79_PYT04251</name>
</gene>
<dbReference type="AlphaFoldDB" id="A0A210PTZ2"/>
<keyword evidence="2" id="KW-0808">Transferase</keyword>
<evidence type="ECO:0000313" key="3">
    <source>
        <dbReference type="Proteomes" id="UP000242188"/>
    </source>
</evidence>
<evidence type="ECO:0000259" key="1">
    <source>
        <dbReference type="Pfam" id="PF24066"/>
    </source>
</evidence>
<protein>
    <submittedName>
        <fullName evidence="2">N-acetyltransferase 16</fullName>
    </submittedName>
</protein>
<accession>A0A210PTZ2</accession>
<comment type="caution">
    <text evidence="2">The sequence shown here is derived from an EMBL/GenBank/DDBJ whole genome shotgun (WGS) entry which is preliminary data.</text>
</comment>
<dbReference type="Pfam" id="PF24066">
    <property type="entry name" value="Hisat_C"/>
    <property type="match status" value="1"/>
</dbReference>
<dbReference type="OrthoDB" id="6151923at2759"/>
<dbReference type="GO" id="GO:0016740">
    <property type="term" value="F:transferase activity"/>
    <property type="evidence" value="ECO:0007669"/>
    <property type="project" value="UniProtKB-KW"/>
</dbReference>
<dbReference type="PANTHER" id="PTHR47403:SF6">
    <property type="entry name" value="N-ACETYLTRANSFERASE DOMAIN-CONTAINING PROTEIN"/>
    <property type="match status" value="1"/>
</dbReference>
<dbReference type="Proteomes" id="UP000242188">
    <property type="component" value="Unassembled WGS sequence"/>
</dbReference>
<feature type="domain" description="Histidine N-acetyltransferase C-terminal" evidence="1">
    <location>
        <begin position="153"/>
        <end position="270"/>
    </location>
</feature>
<evidence type="ECO:0000313" key="2">
    <source>
        <dbReference type="EMBL" id="OWF39914.1"/>
    </source>
</evidence>
<proteinExistence type="predicted"/>
<dbReference type="PANTHER" id="PTHR47403">
    <property type="entry name" value="LOC100145250 PROTEIN"/>
    <property type="match status" value="1"/>
</dbReference>
<reference evidence="2 3" key="1">
    <citation type="journal article" date="2017" name="Nat. Ecol. Evol.">
        <title>Scallop genome provides insights into evolution of bilaterian karyotype and development.</title>
        <authorList>
            <person name="Wang S."/>
            <person name="Zhang J."/>
            <person name="Jiao W."/>
            <person name="Li J."/>
            <person name="Xun X."/>
            <person name="Sun Y."/>
            <person name="Guo X."/>
            <person name="Huan P."/>
            <person name="Dong B."/>
            <person name="Zhang L."/>
            <person name="Hu X."/>
            <person name="Sun X."/>
            <person name="Wang J."/>
            <person name="Zhao C."/>
            <person name="Wang Y."/>
            <person name="Wang D."/>
            <person name="Huang X."/>
            <person name="Wang R."/>
            <person name="Lv J."/>
            <person name="Li Y."/>
            <person name="Zhang Z."/>
            <person name="Liu B."/>
            <person name="Lu W."/>
            <person name="Hui Y."/>
            <person name="Liang J."/>
            <person name="Zhou Z."/>
            <person name="Hou R."/>
            <person name="Li X."/>
            <person name="Liu Y."/>
            <person name="Li H."/>
            <person name="Ning X."/>
            <person name="Lin Y."/>
            <person name="Zhao L."/>
            <person name="Xing Q."/>
            <person name="Dou J."/>
            <person name="Li Y."/>
            <person name="Mao J."/>
            <person name="Guo H."/>
            <person name="Dou H."/>
            <person name="Li T."/>
            <person name="Mu C."/>
            <person name="Jiang W."/>
            <person name="Fu Q."/>
            <person name="Fu X."/>
            <person name="Miao Y."/>
            <person name="Liu J."/>
            <person name="Yu Q."/>
            <person name="Li R."/>
            <person name="Liao H."/>
            <person name="Li X."/>
            <person name="Kong Y."/>
            <person name="Jiang Z."/>
            <person name="Chourrout D."/>
            <person name="Li R."/>
            <person name="Bao Z."/>
        </authorList>
    </citation>
    <scope>NUCLEOTIDE SEQUENCE [LARGE SCALE GENOMIC DNA]</scope>
    <source>
        <strain evidence="2 3">PY_sf001</strain>
    </source>
</reference>
<sequence>MENIEMKRVYLEDFDDVIAIRKGIYGQLDFLPGLYKTMMTNHIGYAALCSGKLVAFEAVTFVDEGATMVPRALRVSTAYEGRGLIRMLKAFIDKQHEHDIELKRRAYTFGMKSLLKRVEDGKADFILQKPLMVFKGSSKLVFDILPPNKDTTVKQLQRTDLKEILRSKTTCKLLFPKGRLIVDWVPYRLLESNVDHFFNEHCNVFGSGFQTGVHEPQLLTFGVAYVSPAGIRFSLDIYGCISEQSFMRHLTEHLRTCRKFKLETVYLVIFCESEINDRSTILSAVERYKMIASDVFDFDILYCVEEPLKKQYRDC</sequence>
<dbReference type="InterPro" id="IPR056483">
    <property type="entry name" value="Hisat_C"/>
</dbReference>
<dbReference type="EMBL" id="NEDP02005494">
    <property type="protein sequence ID" value="OWF39914.1"/>
    <property type="molecule type" value="Genomic_DNA"/>
</dbReference>
<organism evidence="2 3">
    <name type="scientific">Mizuhopecten yessoensis</name>
    <name type="common">Japanese scallop</name>
    <name type="synonym">Patinopecten yessoensis</name>
    <dbReference type="NCBI Taxonomy" id="6573"/>
    <lineage>
        <taxon>Eukaryota</taxon>
        <taxon>Metazoa</taxon>
        <taxon>Spiralia</taxon>
        <taxon>Lophotrochozoa</taxon>
        <taxon>Mollusca</taxon>
        <taxon>Bivalvia</taxon>
        <taxon>Autobranchia</taxon>
        <taxon>Pteriomorphia</taxon>
        <taxon>Pectinida</taxon>
        <taxon>Pectinoidea</taxon>
        <taxon>Pectinidae</taxon>
        <taxon>Mizuhopecten</taxon>
    </lineage>
</organism>